<dbReference type="NCBIfam" id="NF007621">
    <property type="entry name" value="PRK10276.1"/>
    <property type="match status" value="1"/>
</dbReference>
<dbReference type="GO" id="GO:0006281">
    <property type="term" value="P:DNA repair"/>
    <property type="evidence" value="ECO:0007669"/>
    <property type="project" value="UniProtKB-KW"/>
</dbReference>
<evidence type="ECO:0000256" key="4">
    <source>
        <dbReference type="ARBA" id="ARBA00022813"/>
    </source>
</evidence>
<evidence type="ECO:0000259" key="8">
    <source>
        <dbReference type="Pfam" id="PF00717"/>
    </source>
</evidence>
<dbReference type="InterPro" id="IPR050077">
    <property type="entry name" value="LexA_repressor"/>
</dbReference>
<evidence type="ECO:0000256" key="2">
    <source>
        <dbReference type="ARBA" id="ARBA00022763"/>
    </source>
</evidence>
<keyword evidence="6" id="KW-0742">SOS response</keyword>
<name>A0A368BKH4_9GAMM</name>
<dbReference type="CDD" id="cd06529">
    <property type="entry name" value="S24_LexA-like"/>
    <property type="match status" value="1"/>
</dbReference>
<accession>A0A368BKH4</accession>
<proteinExistence type="inferred from homology"/>
<dbReference type="PRINTS" id="PR00726">
    <property type="entry name" value="LEXASERPTASE"/>
</dbReference>
<evidence type="ECO:0000313" key="9">
    <source>
        <dbReference type="EMBL" id="RCL37818.1"/>
    </source>
</evidence>
<feature type="domain" description="Peptidase S24/S26A/S26B/S26C" evidence="8">
    <location>
        <begin position="24"/>
        <end position="135"/>
    </location>
</feature>
<comment type="similarity">
    <text evidence="1 7">Belongs to the peptidase S24 family.</text>
</comment>
<evidence type="ECO:0000256" key="6">
    <source>
        <dbReference type="ARBA" id="ARBA00023236"/>
    </source>
</evidence>
<sequence>MTINYLGSISANDLPASFTKFFVEPVSVGFPSPANDYLESPIDLNKYLIKNGAATFLVRVSGDSMLNANIADQAILIVDRSLKPKHGSIVVASLDGDFVCKRLQLKPRLCLMPENTKYEPIYVQHGQDLDIMGTVTAAINKFE</sequence>
<evidence type="ECO:0000313" key="10">
    <source>
        <dbReference type="Proteomes" id="UP000253032"/>
    </source>
</evidence>
<comment type="caution">
    <text evidence="9">The sequence shown here is derived from an EMBL/GenBank/DDBJ whole genome shotgun (WGS) entry which is preliminary data.</text>
</comment>
<dbReference type="InterPro" id="IPR015927">
    <property type="entry name" value="Peptidase_S24_S26A/B/C"/>
</dbReference>
<dbReference type="Proteomes" id="UP000253032">
    <property type="component" value="Unassembled WGS sequence"/>
</dbReference>
<evidence type="ECO:0000256" key="5">
    <source>
        <dbReference type="ARBA" id="ARBA00023204"/>
    </source>
</evidence>
<dbReference type="EMBL" id="QOPC01000017">
    <property type="protein sequence ID" value="RCL37818.1"/>
    <property type="molecule type" value="Genomic_DNA"/>
</dbReference>
<keyword evidence="5" id="KW-0234">DNA repair</keyword>
<protein>
    <submittedName>
        <fullName evidence="9">DNA polymerase V subunit UmuD</fullName>
    </submittedName>
</protein>
<dbReference type="SUPFAM" id="SSF51306">
    <property type="entry name" value="LexA/Signal peptidase"/>
    <property type="match status" value="1"/>
</dbReference>
<evidence type="ECO:0000256" key="3">
    <source>
        <dbReference type="ARBA" id="ARBA00022801"/>
    </source>
</evidence>
<evidence type="ECO:0000256" key="7">
    <source>
        <dbReference type="RuleBase" id="RU003991"/>
    </source>
</evidence>
<dbReference type="GO" id="GO:0003677">
    <property type="term" value="F:DNA binding"/>
    <property type="evidence" value="ECO:0007669"/>
    <property type="project" value="InterPro"/>
</dbReference>
<dbReference type="GO" id="GO:0009432">
    <property type="term" value="P:SOS response"/>
    <property type="evidence" value="ECO:0007669"/>
    <property type="project" value="UniProtKB-KW"/>
</dbReference>
<dbReference type="InterPro" id="IPR036286">
    <property type="entry name" value="LexA/Signal_pep-like_sf"/>
</dbReference>
<evidence type="ECO:0000256" key="1">
    <source>
        <dbReference type="ARBA" id="ARBA00007484"/>
    </source>
</evidence>
<dbReference type="GO" id="GO:0016787">
    <property type="term" value="F:hydrolase activity"/>
    <property type="evidence" value="ECO:0007669"/>
    <property type="project" value="UniProtKB-KW"/>
</dbReference>
<keyword evidence="4 7" id="KW-0068">Autocatalytic cleavage</keyword>
<dbReference type="Gene3D" id="2.10.109.10">
    <property type="entry name" value="Umud Fragment, subunit A"/>
    <property type="match status" value="1"/>
</dbReference>
<keyword evidence="3 7" id="KW-0378">Hydrolase</keyword>
<dbReference type="InterPro" id="IPR006197">
    <property type="entry name" value="Peptidase_S24_LexA"/>
</dbReference>
<organism evidence="9 10">
    <name type="scientific">SAR86 cluster bacterium</name>
    <dbReference type="NCBI Taxonomy" id="2030880"/>
    <lineage>
        <taxon>Bacteria</taxon>
        <taxon>Pseudomonadati</taxon>
        <taxon>Pseudomonadota</taxon>
        <taxon>Gammaproteobacteria</taxon>
        <taxon>SAR86 cluster</taxon>
    </lineage>
</organism>
<reference evidence="9 10" key="1">
    <citation type="journal article" date="2018" name="Microbiome">
        <title>Fine metagenomic profile of the Mediterranean stratified and mixed water columns revealed by assembly and recruitment.</title>
        <authorList>
            <person name="Haro-Moreno J.M."/>
            <person name="Lopez-Perez M."/>
            <person name="De La Torre J.R."/>
            <person name="Picazo A."/>
            <person name="Camacho A."/>
            <person name="Rodriguez-Valera F."/>
        </authorList>
    </citation>
    <scope>NUCLEOTIDE SEQUENCE [LARGE SCALE GENOMIC DNA]</scope>
    <source>
        <strain evidence="9">MED-G84</strain>
    </source>
</reference>
<dbReference type="Pfam" id="PF00717">
    <property type="entry name" value="Peptidase_S24"/>
    <property type="match status" value="1"/>
</dbReference>
<gene>
    <name evidence="9" type="ORF">DBW98_03425</name>
</gene>
<keyword evidence="2" id="KW-0227">DNA damage</keyword>
<dbReference type="AlphaFoldDB" id="A0A368BKH4"/>
<dbReference type="PANTHER" id="PTHR33516:SF2">
    <property type="entry name" value="LEXA REPRESSOR-RELATED"/>
    <property type="match status" value="1"/>
</dbReference>
<dbReference type="InterPro" id="IPR039418">
    <property type="entry name" value="LexA-like"/>
</dbReference>
<dbReference type="GO" id="GO:0006355">
    <property type="term" value="P:regulation of DNA-templated transcription"/>
    <property type="evidence" value="ECO:0007669"/>
    <property type="project" value="InterPro"/>
</dbReference>
<dbReference type="PANTHER" id="PTHR33516">
    <property type="entry name" value="LEXA REPRESSOR"/>
    <property type="match status" value="1"/>
</dbReference>